<dbReference type="InterPro" id="IPR050478">
    <property type="entry name" value="Ethylene_sulfur-biosynth"/>
</dbReference>
<evidence type="ECO:0000313" key="3">
    <source>
        <dbReference type="RefSeq" id="XP_020037217.1"/>
    </source>
</evidence>
<dbReference type="OrthoDB" id="691673at2759"/>
<dbReference type="PANTHER" id="PTHR43795">
    <property type="entry name" value="BIFUNCTIONAL ASPARTATE AMINOTRANSFERASE AND GLUTAMATE/ASPARTATE-PREPHENATE AMINOTRANSFERASE-RELATED"/>
    <property type="match status" value="1"/>
</dbReference>
<organism evidence="3">
    <name type="scientific">Castor canadensis</name>
    <name type="common">American beaver</name>
    <dbReference type="NCBI Taxonomy" id="51338"/>
    <lineage>
        <taxon>Eukaryota</taxon>
        <taxon>Metazoa</taxon>
        <taxon>Chordata</taxon>
        <taxon>Craniata</taxon>
        <taxon>Vertebrata</taxon>
        <taxon>Euteleostomi</taxon>
        <taxon>Mammalia</taxon>
        <taxon>Eutheria</taxon>
        <taxon>Euarchontoglires</taxon>
        <taxon>Glires</taxon>
        <taxon>Rodentia</taxon>
        <taxon>Castorimorpha</taxon>
        <taxon>Castoridae</taxon>
        <taxon>Castor</taxon>
    </lineage>
</organism>
<proteinExistence type="predicted"/>
<dbReference type="Proteomes" id="UP001732720">
    <property type="component" value="Chromosome 1"/>
</dbReference>
<dbReference type="GO" id="GO:0006520">
    <property type="term" value="P:amino acid metabolic process"/>
    <property type="evidence" value="ECO:0007669"/>
    <property type="project" value="TreeGrafter"/>
</dbReference>
<dbReference type="KEGG" id="ccan:109697780"/>
<dbReference type="Gene3D" id="3.40.640.10">
    <property type="entry name" value="Type I PLP-dependent aspartate aminotransferase-like (Major domain)"/>
    <property type="match status" value="1"/>
</dbReference>
<name>A0A8B7VZV4_CASCN</name>
<keyword evidence="1" id="KW-0663">Pyridoxal phosphate</keyword>
<dbReference type="InterPro" id="IPR015422">
    <property type="entry name" value="PyrdxlP-dep_Trfase_small"/>
</dbReference>
<dbReference type="GeneID" id="109697780"/>
<accession>A0A8B7VZV4</accession>
<dbReference type="InterPro" id="IPR015421">
    <property type="entry name" value="PyrdxlP-dep_Trfase_major"/>
</dbReference>
<dbReference type="RefSeq" id="XP_020037217.1">
    <property type="nucleotide sequence ID" value="XM_020181628.1"/>
</dbReference>
<protein>
    <submittedName>
        <fullName evidence="3">Probable inactive 1-aminocyclopropane-1-carboxylate synthase-like protein 2</fullName>
    </submittedName>
</protein>
<evidence type="ECO:0000313" key="2">
    <source>
        <dbReference type="Proteomes" id="UP001732720"/>
    </source>
</evidence>
<dbReference type="Gene3D" id="3.90.1150.10">
    <property type="entry name" value="Aspartate Aminotransferase, domain 1"/>
    <property type="match status" value="1"/>
</dbReference>
<gene>
    <name evidence="3" type="primary">Accsl</name>
</gene>
<dbReference type="InterPro" id="IPR004839">
    <property type="entry name" value="Aminotransferase_I/II_large"/>
</dbReference>
<dbReference type="InterPro" id="IPR015424">
    <property type="entry name" value="PyrdxlP-dep_Trfase"/>
</dbReference>
<dbReference type="SUPFAM" id="SSF53383">
    <property type="entry name" value="PLP-dependent transferases"/>
    <property type="match status" value="1"/>
</dbReference>
<sequence length="557" mass="64976">MGDRDLRNRKIFSELLEMMLEVNRTMEDHFLEFTTREMQGPPLNEESYAQTIREQQGRIRDLMSKIVKLLWSEVVDNLGLKQPPSAQDSSIDITGRPTALSFRQPDQPDLRQREFEVAFVSYFLSKRGSDISTSYHKNFQNYEDYQRDKYHEETNPLGFLNLSTSENKLCLDLMTERLCQRDMNSVEDVLLQYSDWKGQPFLREEVARFLSYYCKAPYYIDPENVVVLNGCCSVFSALAMVLCDPGEAFLVPTPFCGGFVFTSSLYAKVELIFVYLESEVTAENTHPFQLTVEKLELVLMEAKSKAKKVRGLLLSNPQNPLGDVYSLESLMQYLIFAKRHKLHVIMDEVYMLSVFDESIKFHSVLSIESLPDPQRTHMIWGTSKDFGIAGFRFGALYTYNKEVASAVSSFGYLHSISGIAQYKLCRLLQDREWINRMYLPVNHCRLRFAHKYVTDQLEALKIPFLNRGSGLYIWINLKEYLEPCTFEEEKALHQRFLAHKLMLSRGKSFTCKEPGWFRLIFAENHQQLREGMHRFCQALQDQKDYWVTKELESAMRE</sequence>
<reference evidence="3" key="1">
    <citation type="submission" date="2025-08" db="UniProtKB">
        <authorList>
            <consortium name="RefSeq"/>
        </authorList>
    </citation>
    <scope>IDENTIFICATION</scope>
    <source>
        <tissue evidence="3">Leukocyte</tissue>
    </source>
</reference>
<dbReference type="GO" id="GO:0030170">
    <property type="term" value="F:pyridoxal phosphate binding"/>
    <property type="evidence" value="ECO:0007669"/>
    <property type="project" value="InterPro"/>
</dbReference>
<dbReference type="GO" id="GO:0008483">
    <property type="term" value="F:transaminase activity"/>
    <property type="evidence" value="ECO:0007669"/>
    <property type="project" value="TreeGrafter"/>
</dbReference>
<dbReference type="CDD" id="cd00609">
    <property type="entry name" value="AAT_like"/>
    <property type="match status" value="1"/>
</dbReference>
<keyword evidence="2" id="KW-1185">Reference proteome</keyword>
<dbReference type="PANTHER" id="PTHR43795:SF1">
    <property type="entry name" value="INACTIVE 1-AMINOCYCLOPROPANE-1-CARBOXYLATE SYNTHASE-LIKE PROTEIN 2-RELATED"/>
    <property type="match status" value="1"/>
</dbReference>
<dbReference type="AlphaFoldDB" id="A0A8B7VZV4"/>
<dbReference type="CTD" id="390110"/>
<evidence type="ECO:0000256" key="1">
    <source>
        <dbReference type="ARBA" id="ARBA00022898"/>
    </source>
</evidence>
<dbReference type="PRINTS" id="PR00753">
    <property type="entry name" value="ACCSYNTHASE"/>
</dbReference>
<dbReference type="Pfam" id="PF00155">
    <property type="entry name" value="Aminotran_1_2"/>
    <property type="match status" value="1"/>
</dbReference>